<dbReference type="PANTHER" id="PTHR23351:SF24">
    <property type="entry name" value="ACTIVATING TRANSCRIPTION FACTOR 3-RELATED"/>
    <property type="match status" value="1"/>
</dbReference>
<evidence type="ECO:0000313" key="7">
    <source>
        <dbReference type="Proteomes" id="UP000177625"/>
    </source>
</evidence>
<evidence type="ECO:0000313" key="6">
    <source>
        <dbReference type="EMBL" id="CZT50932.1"/>
    </source>
</evidence>
<dbReference type="Gene3D" id="1.20.5.170">
    <property type="match status" value="1"/>
</dbReference>
<feature type="compositionally biased region" description="Basic and acidic residues" evidence="4">
    <location>
        <begin position="190"/>
        <end position="201"/>
    </location>
</feature>
<feature type="compositionally biased region" description="Polar residues" evidence="4">
    <location>
        <begin position="144"/>
        <end position="160"/>
    </location>
</feature>
<dbReference type="SMART" id="SM00338">
    <property type="entry name" value="BRLZ"/>
    <property type="match status" value="1"/>
</dbReference>
<feature type="region of interest" description="Disordered" evidence="4">
    <location>
        <begin position="261"/>
        <end position="312"/>
    </location>
</feature>
<feature type="compositionally biased region" description="Basic and acidic residues" evidence="4">
    <location>
        <begin position="261"/>
        <end position="294"/>
    </location>
</feature>
<dbReference type="GO" id="GO:0003677">
    <property type="term" value="F:DNA binding"/>
    <property type="evidence" value="ECO:0007669"/>
    <property type="project" value="UniProtKB-KW"/>
</dbReference>
<feature type="region of interest" description="Disordered" evidence="4">
    <location>
        <begin position="43"/>
        <end position="119"/>
    </location>
</feature>
<feature type="compositionally biased region" description="Basic residues" evidence="4">
    <location>
        <begin position="173"/>
        <end position="183"/>
    </location>
</feature>
<dbReference type="GO" id="GO:0003700">
    <property type="term" value="F:DNA-binding transcription factor activity"/>
    <property type="evidence" value="ECO:0007669"/>
    <property type="project" value="InterPro"/>
</dbReference>
<dbReference type="SUPFAM" id="SSF57959">
    <property type="entry name" value="Leucine zipper domain"/>
    <property type="match status" value="1"/>
</dbReference>
<proteinExistence type="predicted"/>
<keyword evidence="3" id="KW-0804">Transcription</keyword>
<dbReference type="GO" id="GO:0006357">
    <property type="term" value="P:regulation of transcription by RNA polymerase II"/>
    <property type="evidence" value="ECO:0007669"/>
    <property type="project" value="InterPro"/>
</dbReference>
<keyword evidence="1" id="KW-0805">Transcription regulation</keyword>
<dbReference type="PANTHER" id="PTHR23351">
    <property type="entry name" value="FOS TRANSCRIPTION FACTOR-RELATED"/>
    <property type="match status" value="1"/>
</dbReference>
<reference evidence="7" key="1">
    <citation type="submission" date="2016-03" db="EMBL/GenBank/DDBJ databases">
        <authorList>
            <person name="Guldener U."/>
        </authorList>
    </citation>
    <scope>NUCLEOTIDE SEQUENCE [LARGE SCALE GENOMIC DNA]</scope>
</reference>
<dbReference type="AlphaFoldDB" id="A0A1E1MPB5"/>
<dbReference type="Pfam" id="PF00170">
    <property type="entry name" value="bZIP_1"/>
    <property type="match status" value="1"/>
</dbReference>
<name>A0A1E1MPB5_RHYSE</name>
<feature type="region of interest" description="Disordered" evidence="4">
    <location>
        <begin position="144"/>
        <end position="216"/>
    </location>
</feature>
<feature type="compositionally biased region" description="Polar residues" evidence="4">
    <location>
        <begin position="53"/>
        <end position="66"/>
    </location>
</feature>
<organism evidence="6 7">
    <name type="scientific">Rhynchosporium secalis</name>
    <name type="common">Barley scald fungus</name>
    <dbReference type="NCBI Taxonomy" id="38038"/>
    <lineage>
        <taxon>Eukaryota</taxon>
        <taxon>Fungi</taxon>
        <taxon>Dikarya</taxon>
        <taxon>Ascomycota</taxon>
        <taxon>Pezizomycotina</taxon>
        <taxon>Leotiomycetes</taxon>
        <taxon>Helotiales</taxon>
        <taxon>Ploettnerulaceae</taxon>
        <taxon>Rhynchosporium</taxon>
    </lineage>
</organism>
<dbReference type="InterPro" id="IPR000837">
    <property type="entry name" value="AP-1"/>
</dbReference>
<feature type="domain" description="BZIP" evidence="5">
    <location>
        <begin position="190"/>
        <end position="253"/>
    </location>
</feature>
<sequence>MGSLMTPNTELFYAFVNLEDTPVPCDVPEEDVFARAFRQATVAKPQSKENGFGQYSEQHSAQNSPQDVVFDDFLTKDFDGQGDTSPSSVSSSSTKRFRTPKYNTTFATQQADRGNQQNFPKSVPAKEIIYQAPQQIIDANQNETSALSQPFSAPATNSTSHPPPNAFHDQPKQPRRRNTKRKLRTEEEEASRRTAFLERNRQAAQKCRSRKKRQTNTLEDDLAVQEEINARLKGQAEELIAELRHLKEVYMQCEQECQHAKVGGEAEKKIEQGDDARVGVKKGDEKGAGEEVRESTVSQEPQKELVEAMDVS</sequence>
<evidence type="ECO:0000256" key="3">
    <source>
        <dbReference type="ARBA" id="ARBA00023163"/>
    </source>
</evidence>
<keyword evidence="2" id="KW-0238">DNA-binding</keyword>
<dbReference type="InterPro" id="IPR046347">
    <property type="entry name" value="bZIP_sf"/>
</dbReference>
<evidence type="ECO:0000256" key="4">
    <source>
        <dbReference type="SAM" id="MobiDB-lite"/>
    </source>
</evidence>
<evidence type="ECO:0000256" key="1">
    <source>
        <dbReference type="ARBA" id="ARBA00023015"/>
    </source>
</evidence>
<accession>A0A1E1MPB5</accession>
<evidence type="ECO:0000259" key="5">
    <source>
        <dbReference type="PROSITE" id="PS50217"/>
    </source>
</evidence>
<dbReference type="Proteomes" id="UP000177625">
    <property type="component" value="Unassembled WGS sequence"/>
</dbReference>
<feature type="compositionally biased region" description="Polar residues" evidence="4">
    <location>
        <begin position="101"/>
        <end position="119"/>
    </location>
</feature>
<keyword evidence="7" id="KW-1185">Reference proteome</keyword>
<gene>
    <name evidence="6" type="ORF">RSE6_12006</name>
</gene>
<dbReference type="EMBL" id="FJVC01000461">
    <property type="protein sequence ID" value="CZT50932.1"/>
    <property type="molecule type" value="Genomic_DNA"/>
</dbReference>
<dbReference type="PROSITE" id="PS50217">
    <property type="entry name" value="BZIP"/>
    <property type="match status" value="1"/>
</dbReference>
<dbReference type="CDD" id="cd14687">
    <property type="entry name" value="bZIP_ATF2"/>
    <property type="match status" value="1"/>
</dbReference>
<protein>
    <recommendedName>
        <fullName evidence="5">BZIP domain-containing protein</fullName>
    </recommendedName>
</protein>
<evidence type="ECO:0000256" key="2">
    <source>
        <dbReference type="ARBA" id="ARBA00023125"/>
    </source>
</evidence>
<dbReference type="InterPro" id="IPR004827">
    <property type="entry name" value="bZIP"/>
</dbReference>